<organism evidence="3 4">
    <name type="scientific">Podospora pseudoanserina</name>
    <dbReference type="NCBI Taxonomy" id="2609844"/>
    <lineage>
        <taxon>Eukaryota</taxon>
        <taxon>Fungi</taxon>
        <taxon>Dikarya</taxon>
        <taxon>Ascomycota</taxon>
        <taxon>Pezizomycotina</taxon>
        <taxon>Sordariomycetes</taxon>
        <taxon>Sordariomycetidae</taxon>
        <taxon>Sordariales</taxon>
        <taxon>Podosporaceae</taxon>
        <taxon>Podospora</taxon>
    </lineage>
</organism>
<comment type="caution">
    <text evidence="3">The sequence shown here is derived from an EMBL/GenBank/DDBJ whole genome shotgun (WGS) entry which is preliminary data.</text>
</comment>
<evidence type="ECO:0000313" key="3">
    <source>
        <dbReference type="EMBL" id="KAK4677934.1"/>
    </source>
</evidence>
<keyword evidence="4" id="KW-1185">Reference proteome</keyword>
<reference evidence="3 4" key="1">
    <citation type="journal article" date="2023" name="bioRxiv">
        <title>High-quality genome assemblies of four members of thePodospora anserinaspecies complex.</title>
        <authorList>
            <person name="Ament-Velasquez S.L."/>
            <person name="Vogan A.A."/>
            <person name="Wallerman O."/>
            <person name="Hartmann F."/>
            <person name="Gautier V."/>
            <person name="Silar P."/>
            <person name="Giraud T."/>
            <person name="Johannesson H."/>
        </authorList>
    </citation>
    <scope>NUCLEOTIDE SEQUENCE [LARGE SCALE GENOMIC DNA]</scope>
    <source>
        <strain evidence="3 4">CBS 124.78</strain>
    </source>
</reference>
<dbReference type="GeneID" id="87966294"/>
<keyword evidence="2" id="KW-1133">Transmembrane helix</keyword>
<sequence>MAGINLPREALPLITSAPNPLSPLSPRQDRPESPSPCFTEVVTTTTSCVAIGECTSGPHTSLVCHADYICRSDSQGNPSCMYRESSLGVAGTIIAICFAAALVISVFSICFLCCRERREQTRLEKAAEAQKLLKESKVASKRPNGRNVTGGVTGVGTEGSGYGSGNNGGDVGQQTGYAGAQGGRGTRLLILGRGLEVRVERERGEEGERDRGGCDVEWKGVDVLAFCVLRWTAAGREVYQRREEQKQLDKQDTGDVGISCFIKAGV</sequence>
<evidence type="ECO:0008006" key="5">
    <source>
        <dbReference type="Google" id="ProtNLM"/>
    </source>
</evidence>
<name>A0ABR0ICQ1_9PEZI</name>
<keyword evidence="2" id="KW-0812">Transmembrane</keyword>
<protein>
    <recommendedName>
        <fullName evidence="5">Extracellular membrane protein CFEM domain-containing protein</fullName>
    </recommendedName>
</protein>
<evidence type="ECO:0000256" key="2">
    <source>
        <dbReference type="SAM" id="Phobius"/>
    </source>
</evidence>
<evidence type="ECO:0000313" key="4">
    <source>
        <dbReference type="Proteomes" id="UP001323617"/>
    </source>
</evidence>
<dbReference type="RefSeq" id="XP_062801404.1">
    <property type="nucleotide sequence ID" value="XM_062945429.1"/>
</dbReference>
<feature type="compositionally biased region" description="Gly residues" evidence="1">
    <location>
        <begin position="151"/>
        <end position="165"/>
    </location>
</feature>
<feature type="region of interest" description="Disordered" evidence="1">
    <location>
        <begin position="141"/>
        <end position="165"/>
    </location>
</feature>
<proteinExistence type="predicted"/>
<evidence type="ECO:0000256" key="1">
    <source>
        <dbReference type="SAM" id="MobiDB-lite"/>
    </source>
</evidence>
<dbReference type="Proteomes" id="UP001323617">
    <property type="component" value="Unassembled WGS sequence"/>
</dbReference>
<gene>
    <name evidence="3" type="ORF">QC764_303097</name>
</gene>
<accession>A0ABR0ICQ1</accession>
<dbReference type="EMBL" id="JAFFHC010000003">
    <property type="protein sequence ID" value="KAK4677934.1"/>
    <property type="molecule type" value="Genomic_DNA"/>
</dbReference>
<feature type="transmembrane region" description="Helical" evidence="2">
    <location>
        <begin position="87"/>
        <end position="114"/>
    </location>
</feature>
<feature type="region of interest" description="Disordered" evidence="1">
    <location>
        <begin position="15"/>
        <end position="36"/>
    </location>
</feature>
<keyword evidence="2" id="KW-0472">Membrane</keyword>